<reference evidence="2" key="1">
    <citation type="journal article" date="2015" name="Nature">
        <title>Complex archaea that bridge the gap between prokaryotes and eukaryotes.</title>
        <authorList>
            <person name="Spang A."/>
            <person name="Saw J.H."/>
            <person name="Jorgensen S.L."/>
            <person name="Zaremba-Niedzwiedzka K."/>
            <person name="Martijn J."/>
            <person name="Lind A.E."/>
            <person name="van Eijk R."/>
            <person name="Schleper C."/>
            <person name="Guy L."/>
            <person name="Ettema T.J."/>
        </authorList>
    </citation>
    <scope>NUCLEOTIDE SEQUENCE</scope>
</reference>
<dbReference type="AlphaFoldDB" id="A0A0F9A4Z0"/>
<name>A0A0F9A4Z0_9ZZZZ</name>
<feature type="compositionally biased region" description="Basic residues" evidence="1">
    <location>
        <begin position="10"/>
        <end position="19"/>
    </location>
</feature>
<comment type="caution">
    <text evidence="2">The sequence shown here is derived from an EMBL/GenBank/DDBJ whole genome shotgun (WGS) entry which is preliminary data.</text>
</comment>
<proteinExistence type="predicted"/>
<evidence type="ECO:0000256" key="1">
    <source>
        <dbReference type="SAM" id="MobiDB-lite"/>
    </source>
</evidence>
<gene>
    <name evidence="2" type="ORF">LCGC14_2615090</name>
</gene>
<evidence type="ECO:0000313" key="2">
    <source>
        <dbReference type="EMBL" id="KKL04535.1"/>
    </source>
</evidence>
<accession>A0A0F9A4Z0</accession>
<feature type="region of interest" description="Disordered" evidence="1">
    <location>
        <begin position="1"/>
        <end position="40"/>
    </location>
</feature>
<dbReference type="EMBL" id="LAZR01044485">
    <property type="protein sequence ID" value="KKL04535.1"/>
    <property type="molecule type" value="Genomic_DNA"/>
</dbReference>
<sequence length="40" mass="4870">MPFKSAAQRRYLHAKHPTIAKRWEKEEHKKSKPKRKKKKG</sequence>
<organism evidence="2">
    <name type="scientific">marine sediment metagenome</name>
    <dbReference type="NCBI Taxonomy" id="412755"/>
    <lineage>
        <taxon>unclassified sequences</taxon>
        <taxon>metagenomes</taxon>
        <taxon>ecological metagenomes</taxon>
    </lineage>
</organism>
<protein>
    <submittedName>
        <fullName evidence="2">Uncharacterized protein</fullName>
    </submittedName>
</protein>
<feature type="compositionally biased region" description="Basic residues" evidence="1">
    <location>
        <begin position="30"/>
        <end position="40"/>
    </location>
</feature>